<protein>
    <recommendedName>
        <fullName evidence="5">p53 and DNA damage-regulated protein 1</fullName>
    </recommendedName>
</protein>
<evidence type="ECO:0000256" key="2">
    <source>
        <dbReference type="ARBA" id="ARBA00004496"/>
    </source>
</evidence>
<comment type="subunit">
    <text evidence="8">Component of the PAQosome complex which is responsible for the biogenesis of several protein complexes and which consists of R2TP complex members RUVBL1, RUVBL2, RPAP3 and PIH1D1, URI complex members PFDN2, PFDN6, PDRG1, UXT and URI1 as well as ASDURF, POLR2E and DNAAF10/WDR92.</text>
</comment>
<dbReference type="AlphaFoldDB" id="A0A8X6Q474"/>
<dbReference type="GO" id="GO:0006457">
    <property type="term" value="P:protein folding"/>
    <property type="evidence" value="ECO:0007669"/>
    <property type="project" value="InterPro"/>
</dbReference>
<evidence type="ECO:0000256" key="6">
    <source>
        <dbReference type="ARBA" id="ARBA00022490"/>
    </source>
</evidence>
<dbReference type="CDD" id="cd22860">
    <property type="entry name" value="PDRG1"/>
    <property type="match status" value="1"/>
</dbReference>
<keyword evidence="7" id="KW-0143">Chaperone</keyword>
<evidence type="ECO:0000313" key="9">
    <source>
        <dbReference type="EMBL" id="GFU05782.1"/>
    </source>
</evidence>
<dbReference type="PANTHER" id="PTHR21162:SF0">
    <property type="entry name" value="P53 AND DNA DAMAGE-REGULATED PROTEIN 1"/>
    <property type="match status" value="1"/>
</dbReference>
<sequence>MCILLIDGTSTLNSLLNFGDIALLCIQKYRIRFYVLDRRTSGSFELSPDEETNEIILTGGECCKVIGCVVDSFTNSKTIRAIQFAKECKDFLSLFSLHLNCFQMAQDPKSCLNYLSKLEEVAQDILIDKEQIVNYSRRSNSLREAKRALQEDLKKDAPLSKTWMCFGNMFIKCPKTKALEILEKDQALIEEEINTLRNNLKPKVDNMRNLEGKPESKFNLKPLSKDEVNAMRKILYTV</sequence>
<organism evidence="9 10">
    <name type="scientific">Nephila pilipes</name>
    <name type="common">Giant wood spider</name>
    <name type="synonym">Nephila maculata</name>
    <dbReference type="NCBI Taxonomy" id="299642"/>
    <lineage>
        <taxon>Eukaryota</taxon>
        <taxon>Metazoa</taxon>
        <taxon>Ecdysozoa</taxon>
        <taxon>Arthropoda</taxon>
        <taxon>Chelicerata</taxon>
        <taxon>Arachnida</taxon>
        <taxon>Araneae</taxon>
        <taxon>Araneomorphae</taxon>
        <taxon>Entelegynae</taxon>
        <taxon>Araneoidea</taxon>
        <taxon>Nephilidae</taxon>
        <taxon>Nephila</taxon>
    </lineage>
</organism>
<evidence type="ECO:0000256" key="3">
    <source>
        <dbReference type="ARBA" id="ARBA00008045"/>
    </source>
</evidence>
<dbReference type="InterPro" id="IPR002777">
    <property type="entry name" value="PFD_beta-like"/>
</dbReference>
<dbReference type="OrthoDB" id="20282at2759"/>
<evidence type="ECO:0000256" key="5">
    <source>
        <dbReference type="ARBA" id="ARBA00016313"/>
    </source>
</evidence>
<dbReference type="PANTHER" id="PTHR21162">
    <property type="entry name" value="P53 AND DNA DAMAGE-REGULATED PROTEIN"/>
    <property type="match status" value="1"/>
</dbReference>
<dbReference type="GO" id="GO:0051082">
    <property type="term" value="F:unfolded protein binding"/>
    <property type="evidence" value="ECO:0007669"/>
    <property type="project" value="InterPro"/>
</dbReference>
<reference evidence="9" key="1">
    <citation type="submission" date="2020-08" db="EMBL/GenBank/DDBJ databases">
        <title>Multicomponent nature underlies the extraordinary mechanical properties of spider dragline silk.</title>
        <authorList>
            <person name="Kono N."/>
            <person name="Nakamura H."/>
            <person name="Mori M."/>
            <person name="Yoshida Y."/>
            <person name="Ohtoshi R."/>
            <person name="Malay A.D."/>
            <person name="Moran D.A.P."/>
            <person name="Tomita M."/>
            <person name="Numata K."/>
            <person name="Arakawa K."/>
        </authorList>
    </citation>
    <scope>NUCLEOTIDE SEQUENCE</scope>
</reference>
<evidence type="ECO:0000256" key="7">
    <source>
        <dbReference type="ARBA" id="ARBA00023186"/>
    </source>
</evidence>
<evidence type="ECO:0000256" key="1">
    <source>
        <dbReference type="ARBA" id="ARBA00003581"/>
    </source>
</evidence>
<keyword evidence="6" id="KW-0963">Cytoplasm</keyword>
<evidence type="ECO:0000256" key="4">
    <source>
        <dbReference type="ARBA" id="ARBA00011695"/>
    </source>
</evidence>
<comment type="subunit">
    <text evidence="4">Heterohexamer of two PFD-alpha type and four PFD-beta type subunits.</text>
</comment>
<keyword evidence="10" id="KW-1185">Reference proteome</keyword>
<dbReference type="InterPro" id="IPR030482">
    <property type="entry name" value="PDRG1"/>
</dbReference>
<evidence type="ECO:0000256" key="8">
    <source>
        <dbReference type="ARBA" id="ARBA00026022"/>
    </source>
</evidence>
<evidence type="ECO:0000313" key="10">
    <source>
        <dbReference type="Proteomes" id="UP000887013"/>
    </source>
</evidence>
<dbReference type="SUPFAM" id="SSF46579">
    <property type="entry name" value="Prefoldin"/>
    <property type="match status" value="1"/>
</dbReference>
<dbReference type="Pfam" id="PF01920">
    <property type="entry name" value="Prefoldin_2"/>
    <property type="match status" value="1"/>
</dbReference>
<dbReference type="Proteomes" id="UP000887013">
    <property type="component" value="Unassembled WGS sequence"/>
</dbReference>
<name>A0A8X6Q474_NEPPI</name>
<comment type="similarity">
    <text evidence="3">Belongs to the prefoldin subunit beta family.</text>
</comment>
<accession>A0A8X6Q474</accession>
<dbReference type="GO" id="GO:0005737">
    <property type="term" value="C:cytoplasm"/>
    <property type="evidence" value="ECO:0007669"/>
    <property type="project" value="UniProtKB-SubCell"/>
</dbReference>
<proteinExistence type="inferred from homology"/>
<comment type="subcellular location">
    <subcellularLocation>
        <location evidence="2">Cytoplasm</location>
    </subcellularLocation>
</comment>
<gene>
    <name evidence="9" type="primary">PDRG1</name>
    <name evidence="9" type="ORF">NPIL_146191</name>
</gene>
<dbReference type="EMBL" id="BMAW01077340">
    <property type="protein sequence ID" value="GFU05782.1"/>
    <property type="molecule type" value="Genomic_DNA"/>
</dbReference>
<comment type="function">
    <text evidence="1">May play a role in chaperone-mediated protein folding.</text>
</comment>
<dbReference type="GO" id="GO:0016272">
    <property type="term" value="C:prefoldin complex"/>
    <property type="evidence" value="ECO:0007669"/>
    <property type="project" value="InterPro"/>
</dbReference>
<comment type="caution">
    <text evidence="9">The sequence shown here is derived from an EMBL/GenBank/DDBJ whole genome shotgun (WGS) entry which is preliminary data.</text>
</comment>